<proteinExistence type="predicted"/>
<comment type="caution">
    <text evidence="4">The sequence shown here is derived from an EMBL/GenBank/DDBJ whole genome shotgun (WGS) entry which is preliminary data.</text>
</comment>
<dbReference type="InterPro" id="IPR051489">
    <property type="entry name" value="ADAM_Metalloproteinase"/>
</dbReference>
<dbReference type="PANTHER" id="PTHR45702:SF2">
    <property type="entry name" value="KUZBANIAN, ISOFORM A"/>
    <property type="match status" value="1"/>
</dbReference>
<evidence type="ECO:0000256" key="1">
    <source>
        <dbReference type="SAM" id="MobiDB-lite"/>
    </source>
</evidence>
<feature type="region of interest" description="Disordered" evidence="1">
    <location>
        <begin position="101"/>
        <end position="161"/>
    </location>
</feature>
<organism evidence="4 5">
    <name type="scientific">Rotaria socialis</name>
    <dbReference type="NCBI Taxonomy" id="392032"/>
    <lineage>
        <taxon>Eukaryota</taxon>
        <taxon>Metazoa</taxon>
        <taxon>Spiralia</taxon>
        <taxon>Gnathifera</taxon>
        <taxon>Rotifera</taxon>
        <taxon>Eurotatoria</taxon>
        <taxon>Bdelloidea</taxon>
        <taxon>Philodinida</taxon>
        <taxon>Philodinidae</taxon>
        <taxon>Rotaria</taxon>
    </lineage>
</organism>
<dbReference type="Pfam" id="PF21299">
    <property type="entry name" value="ADAM10_Cys-rich"/>
    <property type="match status" value="1"/>
</dbReference>
<name>A0A820WEB3_9BILA</name>
<dbReference type="GO" id="GO:0007219">
    <property type="term" value="P:Notch signaling pathway"/>
    <property type="evidence" value="ECO:0007669"/>
    <property type="project" value="TreeGrafter"/>
</dbReference>
<feature type="transmembrane region" description="Helical" evidence="2">
    <location>
        <begin position="65"/>
        <end position="87"/>
    </location>
</feature>
<dbReference type="PANTHER" id="PTHR45702">
    <property type="entry name" value="ADAM10/ADAM17 METALLOPEPTIDASE FAMILY MEMBER"/>
    <property type="match status" value="1"/>
</dbReference>
<dbReference type="InterPro" id="IPR049038">
    <property type="entry name" value="ADAM10_Cys-rich"/>
</dbReference>
<dbReference type="EMBL" id="CAJOBP010007551">
    <property type="protein sequence ID" value="CAF4516798.1"/>
    <property type="molecule type" value="Genomic_DNA"/>
</dbReference>
<sequence>MPNNYSKTGYGYKHRPGHACAGTAGYCDVFGKCRAVDAEGPLSRLKNMLLNDENIRTLTEIVQEYWWALVLGLLGLLGFMSIFVKICSVHTPSSNPRFKPARSFSFTHVPHDSRHRGQRIPRQLTSPSRQNATELSSSQQQSKADVLEASSSNKKDNVSRV</sequence>
<accession>A0A820WEB3</accession>
<feature type="domain" description="ADAM10 cysteine-rich" evidence="3">
    <location>
        <begin position="9"/>
        <end position="34"/>
    </location>
</feature>
<dbReference type="GO" id="GO:0006509">
    <property type="term" value="P:membrane protein ectodomain proteolysis"/>
    <property type="evidence" value="ECO:0007669"/>
    <property type="project" value="TreeGrafter"/>
</dbReference>
<dbReference type="GO" id="GO:0005886">
    <property type="term" value="C:plasma membrane"/>
    <property type="evidence" value="ECO:0007669"/>
    <property type="project" value="TreeGrafter"/>
</dbReference>
<feature type="compositionally biased region" description="Polar residues" evidence="1">
    <location>
        <begin position="123"/>
        <end position="143"/>
    </location>
</feature>
<reference evidence="4" key="1">
    <citation type="submission" date="2021-02" db="EMBL/GenBank/DDBJ databases">
        <authorList>
            <person name="Nowell W R."/>
        </authorList>
    </citation>
    <scope>NUCLEOTIDE SEQUENCE</scope>
</reference>
<evidence type="ECO:0000313" key="5">
    <source>
        <dbReference type="Proteomes" id="UP000663873"/>
    </source>
</evidence>
<dbReference type="GO" id="GO:0004222">
    <property type="term" value="F:metalloendopeptidase activity"/>
    <property type="evidence" value="ECO:0007669"/>
    <property type="project" value="TreeGrafter"/>
</dbReference>
<protein>
    <recommendedName>
        <fullName evidence="3">ADAM10 cysteine-rich domain-containing protein</fullName>
    </recommendedName>
</protein>
<keyword evidence="2" id="KW-0472">Membrane</keyword>
<dbReference type="AlphaFoldDB" id="A0A820WEB3"/>
<evidence type="ECO:0000256" key="2">
    <source>
        <dbReference type="SAM" id="Phobius"/>
    </source>
</evidence>
<dbReference type="Proteomes" id="UP000663873">
    <property type="component" value="Unassembled WGS sequence"/>
</dbReference>
<evidence type="ECO:0000313" key="4">
    <source>
        <dbReference type="EMBL" id="CAF4516798.1"/>
    </source>
</evidence>
<gene>
    <name evidence="4" type="ORF">UJA718_LOCUS27355</name>
</gene>
<keyword evidence="2" id="KW-0812">Transmembrane</keyword>
<evidence type="ECO:0000259" key="3">
    <source>
        <dbReference type="Pfam" id="PF21299"/>
    </source>
</evidence>
<keyword evidence="2" id="KW-1133">Transmembrane helix</keyword>
<keyword evidence="5" id="KW-1185">Reference proteome</keyword>